<accession>A0A316UV75</accession>
<dbReference type="RefSeq" id="XP_025363300.1">
    <property type="nucleotide sequence ID" value="XM_025508833.1"/>
</dbReference>
<dbReference type="Proteomes" id="UP000245884">
    <property type="component" value="Unassembled WGS sequence"/>
</dbReference>
<keyword evidence="3" id="KW-1185">Reference proteome</keyword>
<protein>
    <submittedName>
        <fullName evidence="2">Uncharacterized protein</fullName>
    </submittedName>
</protein>
<feature type="compositionally biased region" description="Polar residues" evidence="1">
    <location>
        <begin position="63"/>
        <end position="77"/>
    </location>
</feature>
<evidence type="ECO:0000313" key="2">
    <source>
        <dbReference type="EMBL" id="PWN28688.1"/>
    </source>
</evidence>
<evidence type="ECO:0000313" key="3">
    <source>
        <dbReference type="Proteomes" id="UP000245884"/>
    </source>
</evidence>
<dbReference type="EMBL" id="KZ819665">
    <property type="protein sequence ID" value="PWN28688.1"/>
    <property type="molecule type" value="Genomic_DNA"/>
</dbReference>
<organism evidence="2 3">
    <name type="scientific">Jaminaea rosea</name>
    <dbReference type="NCBI Taxonomy" id="1569628"/>
    <lineage>
        <taxon>Eukaryota</taxon>
        <taxon>Fungi</taxon>
        <taxon>Dikarya</taxon>
        <taxon>Basidiomycota</taxon>
        <taxon>Ustilaginomycotina</taxon>
        <taxon>Exobasidiomycetes</taxon>
        <taxon>Microstromatales</taxon>
        <taxon>Microstromatales incertae sedis</taxon>
        <taxon>Jaminaea</taxon>
    </lineage>
</organism>
<feature type="region of interest" description="Disordered" evidence="1">
    <location>
        <begin position="63"/>
        <end position="146"/>
    </location>
</feature>
<dbReference type="AlphaFoldDB" id="A0A316UV75"/>
<dbReference type="GeneID" id="37030656"/>
<name>A0A316UV75_9BASI</name>
<proteinExistence type="predicted"/>
<evidence type="ECO:0000256" key="1">
    <source>
        <dbReference type="SAM" id="MobiDB-lite"/>
    </source>
</evidence>
<sequence length="146" mass="15174">MQSCLSTTTSIIPSCLPVCCLNLPHASSPPTRHPVAYSIPSQLGSALRCGAVRGSATIPASYTTTAFERQARHTTPATRAPMPSGSASSLSPQAAARHSKQPDLASPSSLTPPSKSHAPRIRSRCAAPRRTGRSTELAGTSCQRPS</sequence>
<feature type="compositionally biased region" description="Polar residues" evidence="1">
    <location>
        <begin position="137"/>
        <end position="146"/>
    </location>
</feature>
<gene>
    <name evidence="2" type="ORF">BDZ90DRAFT_274303</name>
</gene>
<reference evidence="2 3" key="1">
    <citation type="journal article" date="2018" name="Mol. Biol. Evol.">
        <title>Broad Genomic Sampling Reveals a Smut Pathogenic Ancestry of the Fungal Clade Ustilaginomycotina.</title>
        <authorList>
            <person name="Kijpornyongpan T."/>
            <person name="Mondo S.J."/>
            <person name="Barry K."/>
            <person name="Sandor L."/>
            <person name="Lee J."/>
            <person name="Lipzen A."/>
            <person name="Pangilinan J."/>
            <person name="LaButti K."/>
            <person name="Hainaut M."/>
            <person name="Henrissat B."/>
            <person name="Grigoriev I.V."/>
            <person name="Spatafora J.W."/>
            <person name="Aime M.C."/>
        </authorList>
    </citation>
    <scope>NUCLEOTIDE SEQUENCE [LARGE SCALE GENOMIC DNA]</scope>
    <source>
        <strain evidence="2 3">MCA 5214</strain>
    </source>
</reference>